<dbReference type="Proteomes" id="UP000326336">
    <property type="component" value="Unassembled WGS sequence"/>
</dbReference>
<dbReference type="AlphaFoldDB" id="A0A5N5RK52"/>
<reference evidence="2 3" key="1">
    <citation type="journal article" date="2019" name="Int. J. Syst. Evol. Microbiol.">
        <title>Bifidobacterium jacchi sp. nov., isolated from the faeces of a baby common marmoset (Callithrix jacchus).</title>
        <authorList>
            <person name="Modesto M."/>
            <person name="Watanabe K."/>
            <person name="Arita M."/>
            <person name="Satti M."/>
            <person name="Oki K."/>
            <person name="Sciavilla P."/>
            <person name="Patavino C."/>
            <person name="Camma C."/>
            <person name="Michelini S."/>
            <person name="Sgorbati B."/>
            <person name="Mattarelli P."/>
        </authorList>
    </citation>
    <scope>NUCLEOTIDE SEQUENCE [LARGE SCALE GENOMIC DNA]</scope>
    <source>
        <strain evidence="2 3">MRM 9.3</strain>
    </source>
</reference>
<gene>
    <name evidence="2" type="ORF">EHS19_04025</name>
</gene>
<name>A0A5N5RK52_9BIFI</name>
<evidence type="ECO:0000256" key="1">
    <source>
        <dbReference type="SAM" id="MobiDB-lite"/>
    </source>
</evidence>
<keyword evidence="3" id="KW-1185">Reference proteome</keyword>
<protein>
    <submittedName>
        <fullName evidence="2">Uncharacterized protein</fullName>
    </submittedName>
</protein>
<proteinExistence type="predicted"/>
<organism evidence="2 3">
    <name type="scientific">Bifidobacterium jacchi</name>
    <dbReference type="NCBI Taxonomy" id="2490545"/>
    <lineage>
        <taxon>Bacteria</taxon>
        <taxon>Bacillati</taxon>
        <taxon>Actinomycetota</taxon>
        <taxon>Actinomycetes</taxon>
        <taxon>Bifidobacteriales</taxon>
        <taxon>Bifidobacteriaceae</taxon>
        <taxon>Bifidobacterium</taxon>
    </lineage>
</organism>
<evidence type="ECO:0000313" key="3">
    <source>
        <dbReference type="Proteomes" id="UP000326336"/>
    </source>
</evidence>
<dbReference type="EMBL" id="RQSP01000009">
    <property type="protein sequence ID" value="KAB5607637.1"/>
    <property type="molecule type" value="Genomic_DNA"/>
</dbReference>
<evidence type="ECO:0000313" key="2">
    <source>
        <dbReference type="EMBL" id="KAB5607637.1"/>
    </source>
</evidence>
<sequence length="245" mass="26924">MSNTLRVARRLTRHRRDDDLAQRDKFIRGKMRGQLSHGVQRVQGVHRLVDPHDVSRCEACPDVVAYYGGVATIAAWLAAGHGVQHAVIDSTLPWQGHALQRQRCRHAEQQSCSDLPGRLRALLDERSPTFGQAVRGGRRMIAAGDWWLIHMMRFVHGATIADSALPASGFWVLWTEPLSYPQAVAPAIAGAGFLYRLSERQPVGGERRSSSGGRQPVGSQSAAAAGRFVRNRMTIGRIGCIATHP</sequence>
<accession>A0A5N5RK52</accession>
<dbReference type="RefSeq" id="WP_151916504.1">
    <property type="nucleotide sequence ID" value="NZ_RQSP01000009.1"/>
</dbReference>
<comment type="caution">
    <text evidence="2">The sequence shown here is derived from an EMBL/GenBank/DDBJ whole genome shotgun (WGS) entry which is preliminary data.</text>
</comment>
<feature type="region of interest" description="Disordered" evidence="1">
    <location>
        <begin position="204"/>
        <end position="223"/>
    </location>
</feature>